<keyword evidence="2" id="KW-1185">Reference proteome</keyword>
<dbReference type="EMBL" id="AWUE01015464">
    <property type="protein sequence ID" value="OMO97169.1"/>
    <property type="molecule type" value="Genomic_DNA"/>
</dbReference>
<proteinExistence type="predicted"/>
<gene>
    <name evidence="1" type="ORF">COLO4_14827</name>
</gene>
<sequence length="46" mass="5097">MVGKVVDDDDDLVEMSIIIAHGGPSSSRFLDAYPKRYSLKIPSFLL</sequence>
<name>A0A1R3JQM5_9ROSI</name>
<evidence type="ECO:0000313" key="2">
    <source>
        <dbReference type="Proteomes" id="UP000187203"/>
    </source>
</evidence>
<comment type="caution">
    <text evidence="1">The sequence shown here is derived from an EMBL/GenBank/DDBJ whole genome shotgun (WGS) entry which is preliminary data.</text>
</comment>
<dbReference type="Proteomes" id="UP000187203">
    <property type="component" value="Unassembled WGS sequence"/>
</dbReference>
<accession>A0A1R3JQM5</accession>
<protein>
    <submittedName>
        <fullName evidence="1">Uncharacterized protein</fullName>
    </submittedName>
</protein>
<dbReference type="AlphaFoldDB" id="A0A1R3JQM5"/>
<organism evidence="1 2">
    <name type="scientific">Corchorus olitorius</name>
    <dbReference type="NCBI Taxonomy" id="93759"/>
    <lineage>
        <taxon>Eukaryota</taxon>
        <taxon>Viridiplantae</taxon>
        <taxon>Streptophyta</taxon>
        <taxon>Embryophyta</taxon>
        <taxon>Tracheophyta</taxon>
        <taxon>Spermatophyta</taxon>
        <taxon>Magnoliopsida</taxon>
        <taxon>eudicotyledons</taxon>
        <taxon>Gunneridae</taxon>
        <taxon>Pentapetalae</taxon>
        <taxon>rosids</taxon>
        <taxon>malvids</taxon>
        <taxon>Malvales</taxon>
        <taxon>Malvaceae</taxon>
        <taxon>Grewioideae</taxon>
        <taxon>Apeibeae</taxon>
        <taxon>Corchorus</taxon>
    </lineage>
</organism>
<evidence type="ECO:0000313" key="1">
    <source>
        <dbReference type="EMBL" id="OMO97169.1"/>
    </source>
</evidence>
<reference evidence="2" key="1">
    <citation type="submission" date="2013-09" db="EMBL/GenBank/DDBJ databases">
        <title>Corchorus olitorius genome sequencing.</title>
        <authorList>
            <person name="Alam M."/>
            <person name="Haque M.S."/>
            <person name="Islam M.S."/>
            <person name="Emdad E.M."/>
            <person name="Islam M.M."/>
            <person name="Ahmed B."/>
            <person name="Halim A."/>
            <person name="Hossen Q.M.M."/>
            <person name="Hossain M.Z."/>
            <person name="Ahmed R."/>
            <person name="Khan M.M."/>
            <person name="Islam R."/>
            <person name="Rashid M.M."/>
            <person name="Khan S.A."/>
            <person name="Rahman M.S."/>
            <person name="Alam M."/>
            <person name="Yahiya A.S."/>
            <person name="Khan M.S."/>
            <person name="Azam M.S."/>
            <person name="Haque T."/>
            <person name="Lashkar M.Z.H."/>
            <person name="Akhand A.I."/>
            <person name="Morshed G."/>
            <person name="Roy S."/>
            <person name="Uddin K.S."/>
            <person name="Rabeya T."/>
            <person name="Hossain A.S."/>
            <person name="Chowdhury A."/>
            <person name="Snigdha A.R."/>
            <person name="Mortoza M.S."/>
            <person name="Matin S.A."/>
            <person name="Hoque S.M.E."/>
            <person name="Islam M.K."/>
            <person name="Roy D.K."/>
            <person name="Haider R."/>
            <person name="Moosa M.M."/>
            <person name="Elias S.M."/>
            <person name="Hasan A.M."/>
            <person name="Jahan S."/>
            <person name="Shafiuddin M."/>
            <person name="Mahmood N."/>
            <person name="Shommy N.S."/>
        </authorList>
    </citation>
    <scope>NUCLEOTIDE SEQUENCE [LARGE SCALE GENOMIC DNA]</scope>
    <source>
        <strain evidence="2">cv. O-4</strain>
    </source>
</reference>